<sequence length="198" mass="22903">MALSSHDSLPKLQLWKPRHDHQGKAEVVSEPNRMSAELSQEDPDDPTLELLRIMTPYAVLKVLTCKEQEEGEVFLYLVSQVFEGFYPEKEMLLLQSLLIPKLSRRYFLQFAPPPLPPRSNHHCDLELDLFQASSRTNSPQNQEEAWSVEDNEGHKLIDVKFQSIVFNIGLQETFKCEKCVPVAYRNFVEHLADHMLAR</sequence>
<feature type="region of interest" description="Disordered" evidence="1">
    <location>
        <begin position="1"/>
        <end position="43"/>
    </location>
</feature>
<accession>A0A6N2LTH6</accession>
<organism evidence="2">
    <name type="scientific">Salix viminalis</name>
    <name type="common">Common osier</name>
    <name type="synonym">Basket willow</name>
    <dbReference type="NCBI Taxonomy" id="40686"/>
    <lineage>
        <taxon>Eukaryota</taxon>
        <taxon>Viridiplantae</taxon>
        <taxon>Streptophyta</taxon>
        <taxon>Embryophyta</taxon>
        <taxon>Tracheophyta</taxon>
        <taxon>Spermatophyta</taxon>
        <taxon>Magnoliopsida</taxon>
        <taxon>eudicotyledons</taxon>
        <taxon>Gunneridae</taxon>
        <taxon>Pentapetalae</taxon>
        <taxon>rosids</taxon>
        <taxon>fabids</taxon>
        <taxon>Malpighiales</taxon>
        <taxon>Salicaceae</taxon>
        <taxon>Saliceae</taxon>
        <taxon>Salix</taxon>
    </lineage>
</organism>
<gene>
    <name evidence="2" type="ORF">SVIM_LOCUS213883</name>
</gene>
<reference evidence="2" key="1">
    <citation type="submission" date="2019-03" db="EMBL/GenBank/DDBJ databases">
        <authorList>
            <person name="Mank J."/>
            <person name="Almeida P."/>
        </authorList>
    </citation>
    <scope>NUCLEOTIDE SEQUENCE</scope>
    <source>
        <strain evidence="2">78183</strain>
    </source>
</reference>
<proteinExistence type="predicted"/>
<evidence type="ECO:0000313" key="2">
    <source>
        <dbReference type="EMBL" id="VFU38910.1"/>
    </source>
</evidence>
<dbReference type="EMBL" id="CAADRP010001446">
    <property type="protein sequence ID" value="VFU38910.1"/>
    <property type="molecule type" value="Genomic_DNA"/>
</dbReference>
<name>A0A6N2LTH6_SALVM</name>
<evidence type="ECO:0000256" key="1">
    <source>
        <dbReference type="SAM" id="MobiDB-lite"/>
    </source>
</evidence>
<protein>
    <submittedName>
        <fullName evidence="2">Uncharacterized protein</fullName>
    </submittedName>
</protein>
<dbReference type="AlphaFoldDB" id="A0A6N2LTH6"/>